<sequence>MAAPPGTEGCAPAGGQPGKSHGIAQTGTEGCAPAGGQPGKSHGIAQTGTEGTAWQAANRGDRQKEASGEENQNVGQP</sequence>
<evidence type="ECO:0000256" key="1">
    <source>
        <dbReference type="SAM" id="MobiDB-lite"/>
    </source>
</evidence>
<gene>
    <name evidence="2" type="ORF">O1433_14405</name>
</gene>
<comment type="caution">
    <text evidence="2">The sequence shown here is derived from an EMBL/GenBank/DDBJ whole genome shotgun (WGS) entry which is preliminary data.</text>
</comment>
<name>A0A9Q4PAF9_BACFG</name>
<feature type="region of interest" description="Disordered" evidence="1">
    <location>
        <begin position="1"/>
        <end position="77"/>
    </location>
</feature>
<reference evidence="2" key="1">
    <citation type="submission" date="2022-12" db="EMBL/GenBank/DDBJ databases">
        <title>Development of a Multilocus Sequence Typing Scheme for Bacteroides fragilis Based on Whole Genome Sequencing Data and Clinical Application.</title>
        <authorList>
            <person name="Nielsen F.D."/>
            <person name="Justesen U.S."/>
        </authorList>
    </citation>
    <scope>NUCLEOTIDE SEQUENCE</scope>
    <source>
        <strain evidence="2">BF_AM_ODE_DK_2015_4</strain>
    </source>
</reference>
<proteinExistence type="predicted"/>
<dbReference type="EMBL" id="JAPTZU010000008">
    <property type="protein sequence ID" value="MCZ2688688.1"/>
    <property type="molecule type" value="Genomic_DNA"/>
</dbReference>
<dbReference type="Proteomes" id="UP001079672">
    <property type="component" value="Unassembled WGS sequence"/>
</dbReference>
<evidence type="ECO:0000313" key="2">
    <source>
        <dbReference type="EMBL" id="MCZ2688688.1"/>
    </source>
</evidence>
<evidence type="ECO:0000313" key="3">
    <source>
        <dbReference type="Proteomes" id="UP001079672"/>
    </source>
</evidence>
<dbReference type="AlphaFoldDB" id="A0A9Q4PAF9"/>
<accession>A0A9Q4PAF9</accession>
<dbReference type="RefSeq" id="WP_269096545.1">
    <property type="nucleotide sequence ID" value="NZ_JAPTZU010000008.1"/>
</dbReference>
<organism evidence="2 3">
    <name type="scientific">Bacteroides fragilis</name>
    <dbReference type="NCBI Taxonomy" id="817"/>
    <lineage>
        <taxon>Bacteria</taxon>
        <taxon>Pseudomonadati</taxon>
        <taxon>Bacteroidota</taxon>
        <taxon>Bacteroidia</taxon>
        <taxon>Bacteroidales</taxon>
        <taxon>Bacteroidaceae</taxon>
        <taxon>Bacteroides</taxon>
    </lineage>
</organism>
<protein>
    <submittedName>
        <fullName evidence="2">Uncharacterized protein</fullName>
    </submittedName>
</protein>